<feature type="non-terminal residue" evidence="2">
    <location>
        <position position="260"/>
    </location>
</feature>
<evidence type="ECO:0000256" key="1">
    <source>
        <dbReference type="SAM" id="MobiDB-lite"/>
    </source>
</evidence>
<name>A0A382KU56_9ZZZZ</name>
<dbReference type="AlphaFoldDB" id="A0A382KU56"/>
<protein>
    <submittedName>
        <fullName evidence="2">Uncharacterized protein</fullName>
    </submittedName>
</protein>
<evidence type="ECO:0000313" key="2">
    <source>
        <dbReference type="EMBL" id="SVC28000.1"/>
    </source>
</evidence>
<proteinExistence type="predicted"/>
<gene>
    <name evidence="2" type="ORF">METZ01_LOCUS280854</name>
</gene>
<reference evidence="2" key="1">
    <citation type="submission" date="2018-05" db="EMBL/GenBank/DDBJ databases">
        <authorList>
            <person name="Lanie J.A."/>
            <person name="Ng W.-L."/>
            <person name="Kazmierczak K.M."/>
            <person name="Andrzejewski T.M."/>
            <person name="Davidsen T.M."/>
            <person name="Wayne K.J."/>
            <person name="Tettelin H."/>
            <person name="Glass J.I."/>
            <person name="Rusch D."/>
            <person name="Podicherti R."/>
            <person name="Tsui H.-C.T."/>
            <person name="Winkler M.E."/>
        </authorList>
    </citation>
    <scope>NUCLEOTIDE SEQUENCE</scope>
</reference>
<feature type="region of interest" description="Disordered" evidence="1">
    <location>
        <begin position="239"/>
        <end position="260"/>
    </location>
</feature>
<dbReference type="EMBL" id="UINC01082856">
    <property type="protein sequence ID" value="SVC28000.1"/>
    <property type="molecule type" value="Genomic_DNA"/>
</dbReference>
<sequence>MGTLSRLSDFETDRDATPPVLISATKMDAEFDQIITESNAQDVRLDAAEAAGHVSTADLAADAVDGTKIADNAIDSEHYTDGSIDNAHIADDAIDSEHYADGSIDNAHIADNAIDSEHYADGSIDTAHIAADAIDGTLIADNAIDSEHYTDASIDSAHIGADQVITAKILDSNVTLPKIVDASATNKVLGRVATGSGNWEEVTLETTLSSTDEAIPTSKAVRDDIVSLVNDVGGFHAIADDQSFPNTNPDPDDGAGTVVS</sequence>
<organism evidence="2">
    <name type="scientific">marine metagenome</name>
    <dbReference type="NCBI Taxonomy" id="408172"/>
    <lineage>
        <taxon>unclassified sequences</taxon>
        <taxon>metagenomes</taxon>
        <taxon>ecological metagenomes</taxon>
    </lineage>
</organism>
<accession>A0A382KU56</accession>